<evidence type="ECO:0000256" key="4">
    <source>
        <dbReference type="ARBA" id="ARBA00022475"/>
    </source>
</evidence>
<feature type="domain" description="Protein export membrane protein SecD/SecF C-terminal" evidence="11">
    <location>
        <begin position="643"/>
        <end position="826"/>
    </location>
</feature>
<dbReference type="PANTHER" id="PTHR30081">
    <property type="entry name" value="PROTEIN-EXPORT MEMBRANE PROTEIN SEC"/>
    <property type="match status" value="1"/>
</dbReference>
<dbReference type="NCBIfam" id="NF046001">
    <property type="entry name" value="SecDF_plasm"/>
    <property type="match status" value="1"/>
</dbReference>
<evidence type="ECO:0000256" key="7">
    <source>
        <dbReference type="ARBA" id="ARBA00022989"/>
    </source>
</evidence>
<dbReference type="Pfam" id="PF02355">
    <property type="entry name" value="SecD_SecF_C"/>
    <property type="match status" value="2"/>
</dbReference>
<dbReference type="InterPro" id="IPR005665">
    <property type="entry name" value="SecF_bac"/>
</dbReference>
<dbReference type="GO" id="GO:0015450">
    <property type="term" value="F:protein-transporting ATPase activity"/>
    <property type="evidence" value="ECO:0007669"/>
    <property type="project" value="InterPro"/>
</dbReference>
<evidence type="ECO:0000256" key="5">
    <source>
        <dbReference type="ARBA" id="ARBA00022692"/>
    </source>
</evidence>
<dbReference type="NCBIfam" id="NF009582">
    <property type="entry name" value="PRK13024.1-2"/>
    <property type="match status" value="1"/>
</dbReference>
<dbReference type="PANTHER" id="PTHR30081:SF8">
    <property type="entry name" value="PROTEIN TRANSLOCASE SUBUNIT SECF"/>
    <property type="match status" value="1"/>
</dbReference>
<dbReference type="Gene3D" id="1.20.1640.10">
    <property type="entry name" value="Multidrug efflux transporter AcrB transmembrane domain"/>
    <property type="match status" value="2"/>
</dbReference>
<evidence type="ECO:0000256" key="1">
    <source>
        <dbReference type="ARBA" id="ARBA00004651"/>
    </source>
</evidence>
<feature type="transmembrane region" description="Helical" evidence="10">
    <location>
        <begin position="334"/>
        <end position="356"/>
    </location>
</feature>
<dbReference type="InterPro" id="IPR048634">
    <property type="entry name" value="SecD_SecF_C"/>
</dbReference>
<feature type="transmembrane region" description="Helical" evidence="10">
    <location>
        <begin position="694"/>
        <end position="715"/>
    </location>
</feature>
<feature type="transmembrane region" description="Helical" evidence="10">
    <location>
        <begin position="389"/>
        <end position="413"/>
    </location>
</feature>
<evidence type="ECO:0000256" key="9">
    <source>
        <dbReference type="ARBA" id="ARBA00023136"/>
    </source>
</evidence>
<evidence type="ECO:0000313" key="14">
    <source>
        <dbReference type="Proteomes" id="UP000001491"/>
    </source>
</evidence>
<feature type="transmembrane region" description="Helical" evidence="10">
    <location>
        <begin position="433"/>
        <end position="455"/>
    </location>
</feature>
<feature type="transmembrane region" description="Helical" evidence="10">
    <location>
        <begin position="668"/>
        <end position="687"/>
    </location>
</feature>
<reference evidence="14" key="1">
    <citation type="journal article" date="2009" name="BMC Bioinformatics">
        <title>The Mycoplasma conjunctivae genome sequencing, annotation and analysis.</title>
        <authorList>
            <person name="Calderon-Copete S.P."/>
            <person name="Wigger G."/>
            <person name="Wunderlin C."/>
            <person name="Schmidheini T."/>
            <person name="Frey J."/>
            <person name="Quail M.A."/>
            <person name="Falquet L."/>
        </authorList>
    </citation>
    <scope>NUCLEOTIDE SEQUENCE [LARGE SCALE GENOMIC DNA]</scope>
    <source>
        <strain evidence="14">ATCC 25834 / NCTC 10147 / HRC/581</strain>
    </source>
</reference>
<feature type="transmembrane region" description="Helical" evidence="10">
    <location>
        <begin position="721"/>
        <end position="740"/>
    </location>
</feature>
<feature type="transmembrane region" description="Helical" evidence="10">
    <location>
        <begin position="363"/>
        <end position="383"/>
    </location>
</feature>
<feature type="transmembrane region" description="Helical" evidence="10">
    <location>
        <begin position="800"/>
        <end position="825"/>
    </location>
</feature>
<feature type="domain" description="SecDF P1 head subdomain" evidence="12">
    <location>
        <begin position="178"/>
        <end position="313"/>
    </location>
</feature>
<dbReference type="eggNOG" id="COG0342">
    <property type="taxonomic scope" value="Bacteria"/>
</dbReference>
<keyword evidence="3" id="KW-0813">Transport</keyword>
<dbReference type="Pfam" id="PF22599">
    <property type="entry name" value="SecDF_P1_head"/>
    <property type="match status" value="1"/>
</dbReference>
<dbReference type="InterPro" id="IPR022645">
    <property type="entry name" value="SecD/SecF_bac"/>
</dbReference>
<evidence type="ECO:0000256" key="10">
    <source>
        <dbReference type="SAM" id="Phobius"/>
    </source>
</evidence>
<dbReference type="AlphaFoldDB" id="C5J715"/>
<dbReference type="SUPFAM" id="SSF82866">
    <property type="entry name" value="Multidrug efflux transporter AcrB transmembrane domain"/>
    <property type="match status" value="2"/>
</dbReference>
<keyword evidence="5 10" id="KW-0812">Transmembrane</keyword>
<organism evidence="13 14">
    <name type="scientific">Mesomycoplasma conjunctivae (strain ATCC 25834 / NCTC 10147 / HRC/581)</name>
    <name type="common">Mycoplasma conjunctivae</name>
    <dbReference type="NCBI Taxonomy" id="572263"/>
    <lineage>
        <taxon>Bacteria</taxon>
        <taxon>Bacillati</taxon>
        <taxon>Mycoplasmatota</taxon>
        <taxon>Mycoplasmoidales</taxon>
        <taxon>Metamycoplasmataceae</taxon>
        <taxon>Mesomycoplasma</taxon>
    </lineage>
</organism>
<evidence type="ECO:0000259" key="11">
    <source>
        <dbReference type="Pfam" id="PF02355"/>
    </source>
</evidence>
<keyword evidence="8" id="KW-0811">Translocation</keyword>
<keyword evidence="6" id="KW-0653">Protein transport</keyword>
<dbReference type="KEGG" id="mco:MCJ_005810"/>
<dbReference type="Gene3D" id="3.30.1360.200">
    <property type="match status" value="1"/>
</dbReference>
<evidence type="ECO:0000256" key="3">
    <source>
        <dbReference type="ARBA" id="ARBA00022448"/>
    </source>
</evidence>
<feature type="transmembrane region" description="Helical" evidence="10">
    <location>
        <begin position="534"/>
        <end position="554"/>
    </location>
</feature>
<keyword evidence="4" id="KW-1003">Cell membrane</keyword>
<protein>
    <recommendedName>
        <fullName evidence="2">Protein translocase subunit SecF</fullName>
    </recommendedName>
</protein>
<comment type="subcellular location">
    <subcellularLocation>
        <location evidence="1">Cell membrane</location>
        <topology evidence="1">Multi-pass membrane protein</topology>
    </subcellularLocation>
</comment>
<dbReference type="NCBIfam" id="TIGR00966">
    <property type="entry name" value="transloc_SecF"/>
    <property type="match status" value="1"/>
</dbReference>
<dbReference type="InterPro" id="IPR054384">
    <property type="entry name" value="SecDF_P1_head"/>
</dbReference>
<dbReference type="GO" id="GO:0006886">
    <property type="term" value="P:intracellular protein transport"/>
    <property type="evidence" value="ECO:0007669"/>
    <property type="project" value="InterPro"/>
</dbReference>
<sequence length="862" mass="97060">MKIRNFFKSIFRLNTWKKIFVALFSASLLSIGIGFVANYYIAQNINRSIEYGGGAEVLVQVKTLDEKVPNNNIVKQADSAIFQRLTGGASLNGTSVFTEGGGRIRISRNKISDNRELNDFINEIVTKPLLVVTDTNNKPLFYDGVFNPNISLKDGDETNWLVPFAPDSAVSQTDPNQPQANQVRISLKDKQAQLEWTKATEYVSKKPFGQNRIRIWSNISELINLAKTKFPNEWQNSGENIYNFIHVGESVQPTPLGQNRFLQPKLKEFQFDAKKYLISEATVSSPLNGSSFVISGNFSSQEAKQLALNINYGIADYKLDFLSASFVSKSKSDYAFLAGWIAIGISLVMIAIFMIVNYGVLGVVSTISLALYVFLTLLFFTIVRGEYSPITISALVIGIGMNVDANVISFEIFKNKVYSGQSVLKANNQANKLSLKTIIDSNVTTLIAALVLFYFGTKSIKGFSITLIFSIIFTLIVTVAFTKFFVNFILKIPFLQTKPQLLGVKSKYIQKYSRGYQSIFSKTDYFKIYKYSKWAPLIILGAAIIVFIAFAASYKNPASGLNLSIDFSSGTSLTISNNDQNFDLIDAKKGQKIIDYLNTQGLNSSNSQILLKPLNEQSSLYNIEVRTQSDITNQLRQITNNLTNNFSNLEITTYSISNEEAKKLVENAVVSIAIALLFVTIFTLLRFKWSYSLSIILSLLFNIAMIFLLMIIARIQFSPTAIIAFLTLIGYTVNDTIVIFDKIKNIFKEIPHNDIYTPEKIRQVAHKAIKDAIKRSLLTSLTTLFTIIILLIFYQSIDIIFSITMLIGVLIGSYSSLFIATNLWIRFEIIRNRRKQKRIDSRFWGVQKVYEQTFANINDFEK</sequence>
<evidence type="ECO:0000313" key="13">
    <source>
        <dbReference type="EMBL" id="CAT05278.1"/>
    </source>
</evidence>
<dbReference type="PRINTS" id="PR01755">
    <property type="entry name" value="SECFTRNLCASE"/>
</dbReference>
<accession>C5J715</accession>
<dbReference type="Proteomes" id="UP000001491">
    <property type="component" value="Chromosome"/>
</dbReference>
<proteinExistence type="predicted"/>
<gene>
    <name evidence="13" type="primary">secD</name>
    <name evidence="13" type="ordered locus">MCJ_005810</name>
</gene>
<evidence type="ECO:0000256" key="6">
    <source>
        <dbReference type="ARBA" id="ARBA00022927"/>
    </source>
</evidence>
<feature type="domain" description="Protein export membrane protein SecD/SecF C-terminal" evidence="11">
    <location>
        <begin position="319"/>
        <end position="481"/>
    </location>
</feature>
<keyword evidence="9 10" id="KW-0472">Membrane</keyword>
<evidence type="ECO:0000256" key="2">
    <source>
        <dbReference type="ARBA" id="ARBA00015792"/>
    </source>
</evidence>
<name>C5J715_MESCH</name>
<dbReference type="InterPro" id="IPR022813">
    <property type="entry name" value="SecD/SecF_arch_bac"/>
</dbReference>
<dbReference type="eggNOG" id="COG0341">
    <property type="taxonomic scope" value="Bacteria"/>
</dbReference>
<feature type="transmembrane region" description="Helical" evidence="10">
    <location>
        <begin position="20"/>
        <end position="41"/>
    </location>
</feature>
<feature type="transmembrane region" description="Helical" evidence="10">
    <location>
        <begin position="776"/>
        <end position="794"/>
    </location>
</feature>
<dbReference type="EMBL" id="FM864216">
    <property type="protein sequence ID" value="CAT05278.1"/>
    <property type="molecule type" value="Genomic_DNA"/>
</dbReference>
<feature type="transmembrane region" description="Helical" evidence="10">
    <location>
        <begin position="467"/>
        <end position="490"/>
    </location>
</feature>
<keyword evidence="7 10" id="KW-1133">Transmembrane helix</keyword>
<dbReference type="GO" id="GO:0005886">
    <property type="term" value="C:plasma membrane"/>
    <property type="evidence" value="ECO:0007669"/>
    <property type="project" value="UniProtKB-SubCell"/>
</dbReference>
<evidence type="ECO:0000256" key="8">
    <source>
        <dbReference type="ARBA" id="ARBA00023010"/>
    </source>
</evidence>
<keyword evidence="14" id="KW-1185">Reference proteome</keyword>
<dbReference type="HOGENOM" id="CLU_007894_3_1_14"/>
<evidence type="ECO:0000259" key="12">
    <source>
        <dbReference type="Pfam" id="PF22599"/>
    </source>
</evidence>